<reference evidence="1 2" key="1">
    <citation type="submission" date="2018-10" db="EMBL/GenBank/DDBJ databases">
        <title>Genomic Encyclopedia of Archaeal and Bacterial Type Strains, Phase II (KMG-II): from individual species to whole genera.</title>
        <authorList>
            <person name="Goeker M."/>
        </authorList>
    </citation>
    <scope>NUCLEOTIDE SEQUENCE [LARGE SCALE GENOMIC DNA]</scope>
    <source>
        <strain evidence="1 2">DSM 25230</strain>
    </source>
</reference>
<evidence type="ECO:0008006" key="3">
    <source>
        <dbReference type="Google" id="ProtNLM"/>
    </source>
</evidence>
<keyword evidence="2" id="KW-1185">Reference proteome</keyword>
<organism evidence="1 2">
    <name type="scientific">Maribacter vaceletii</name>
    <dbReference type="NCBI Taxonomy" id="1206816"/>
    <lineage>
        <taxon>Bacteria</taxon>
        <taxon>Pseudomonadati</taxon>
        <taxon>Bacteroidota</taxon>
        <taxon>Flavobacteriia</taxon>
        <taxon>Flavobacteriales</taxon>
        <taxon>Flavobacteriaceae</taxon>
        <taxon>Maribacter</taxon>
    </lineage>
</organism>
<name>A0A495E7R3_9FLAO</name>
<sequence>MIKATDKDKDLVVSILVSAFKDLEEDNSINFIVENGEDRIDRMRALMGYLFEKSMLFGEVYLSQNKNACLLLSFSEKEKVTLKTIGLDIKLLFKCIGFKNLFNVLKRQKIIKDFYPKEAHIKPVIMGALKEAYGSGSAARMVLRVMSQYKKNKKPVVLDTVSEYNIKLYQKFGFKIIREEKTLGFPISLLRLN</sequence>
<evidence type="ECO:0000313" key="1">
    <source>
        <dbReference type="EMBL" id="RKR12964.1"/>
    </source>
</evidence>
<dbReference type="AlphaFoldDB" id="A0A495E7R3"/>
<dbReference type="SUPFAM" id="SSF55729">
    <property type="entry name" value="Acyl-CoA N-acyltransferases (Nat)"/>
    <property type="match status" value="1"/>
</dbReference>
<proteinExistence type="predicted"/>
<dbReference type="EMBL" id="RBIQ01000008">
    <property type="protein sequence ID" value="RKR12964.1"/>
    <property type="molecule type" value="Genomic_DNA"/>
</dbReference>
<dbReference type="RefSeq" id="WP_121066258.1">
    <property type="nucleotide sequence ID" value="NZ_RBIQ01000008.1"/>
</dbReference>
<dbReference type="Proteomes" id="UP000269412">
    <property type="component" value="Unassembled WGS sequence"/>
</dbReference>
<accession>A0A495E7R3</accession>
<dbReference type="OrthoDB" id="5319888at2"/>
<evidence type="ECO:0000313" key="2">
    <source>
        <dbReference type="Proteomes" id="UP000269412"/>
    </source>
</evidence>
<dbReference type="InterPro" id="IPR016181">
    <property type="entry name" value="Acyl_CoA_acyltransferase"/>
</dbReference>
<comment type="caution">
    <text evidence="1">The sequence shown here is derived from an EMBL/GenBank/DDBJ whole genome shotgun (WGS) entry which is preliminary data.</text>
</comment>
<protein>
    <recommendedName>
        <fullName evidence="3">Acetyltransferase (GNAT) family protein</fullName>
    </recommendedName>
</protein>
<dbReference type="Gene3D" id="3.40.630.30">
    <property type="match status" value="1"/>
</dbReference>
<gene>
    <name evidence="1" type="ORF">CLV91_1676</name>
</gene>